<protein>
    <recommendedName>
        <fullName evidence="9">3-methylmercaptopropionyl-CoA dehydrogenase</fullName>
        <ecNumber evidence="8">1.3.99.41</ecNumber>
    </recommendedName>
</protein>
<dbReference type="FunFam" id="2.40.110.10:FF:000031">
    <property type="entry name" value="Acyl-CoA dehydrogenase, putative"/>
    <property type="match status" value="1"/>
</dbReference>
<dbReference type="EC" id="1.3.99.41" evidence="8"/>
<gene>
    <name evidence="15" type="ORF">D0Z70_21280</name>
</gene>
<keyword evidence="3 10" id="KW-0285">Flavoprotein</keyword>
<evidence type="ECO:0000313" key="16">
    <source>
        <dbReference type="Proteomes" id="UP000283469"/>
    </source>
</evidence>
<dbReference type="Pfam" id="PF02770">
    <property type="entry name" value="Acyl-CoA_dh_M"/>
    <property type="match status" value="1"/>
</dbReference>
<evidence type="ECO:0000256" key="6">
    <source>
        <dbReference type="ARBA" id="ARBA00051388"/>
    </source>
</evidence>
<dbReference type="AlphaFoldDB" id="A0A418YM78"/>
<dbReference type="SUPFAM" id="SSF47203">
    <property type="entry name" value="Acyl-CoA dehydrogenase C-terminal domain-like"/>
    <property type="match status" value="1"/>
</dbReference>
<dbReference type="InterPro" id="IPR009100">
    <property type="entry name" value="AcylCoA_DH/oxidase_NM_dom_sf"/>
</dbReference>
<keyword evidence="4 10" id="KW-0274">FAD</keyword>
<evidence type="ECO:0000256" key="10">
    <source>
        <dbReference type="RuleBase" id="RU362125"/>
    </source>
</evidence>
<evidence type="ECO:0000256" key="7">
    <source>
        <dbReference type="ARBA" id="ARBA00058683"/>
    </source>
</evidence>
<evidence type="ECO:0000259" key="11">
    <source>
        <dbReference type="Pfam" id="PF00441"/>
    </source>
</evidence>
<evidence type="ECO:0000256" key="3">
    <source>
        <dbReference type="ARBA" id="ARBA00022630"/>
    </source>
</evidence>
<evidence type="ECO:0000256" key="9">
    <source>
        <dbReference type="ARBA" id="ARBA00069043"/>
    </source>
</evidence>
<feature type="domain" description="Acyl-CoA oxidase/dehydrogenase middle" evidence="12">
    <location>
        <begin position="163"/>
        <end position="271"/>
    </location>
</feature>
<keyword evidence="16" id="KW-1185">Reference proteome</keyword>
<evidence type="ECO:0000259" key="12">
    <source>
        <dbReference type="Pfam" id="PF02770"/>
    </source>
</evidence>
<evidence type="ECO:0000256" key="8">
    <source>
        <dbReference type="ARBA" id="ARBA00066694"/>
    </source>
</evidence>
<dbReference type="InterPro" id="IPR052166">
    <property type="entry name" value="Diverse_Acyl-CoA_DH"/>
</dbReference>
<dbReference type="InterPro" id="IPR006091">
    <property type="entry name" value="Acyl-CoA_Oxase/DH_mid-dom"/>
</dbReference>
<evidence type="ECO:0000313" key="15">
    <source>
        <dbReference type="EMBL" id="RJG52213.1"/>
    </source>
</evidence>
<dbReference type="Pfam" id="PF12806">
    <property type="entry name" value="Acyl-CoA_dh_C"/>
    <property type="match status" value="1"/>
</dbReference>
<sequence length="597" mass="64984">MLSYDPPVADYMFLFKELIDLDKHRHLRGFADLDFEVIEAVLTESGKIASEVMLPLSASGDREGCTRHPDGRVTTPSGFSDAYRAYAGGGWAGLAAPTQYGGQDFPRTFATAAMEFRSASNQSFDMYTGWGESIAEIMMAHGTADQCDTYLTRLISGEWSATMGLTEPHCGTDVGLLRTHAVPQPDGSYKVTGTKIFNSGGEHDLTDNIIHFVLARIEGDPPGSKGISLFLMPKLLRDENGRFDLHNAVSCGSIEHKMGLKGSATCVMNYDEATAWLVGEPRQGLIGMFKLMNAIRRRTGTMAVGVSELATQNAVAYAKERLQGRALAGAKRPEAMADPLIVQPDVRRTLMKLKSFNEGARALLVWSGLIADIVDRTPDKAEGAAAEERLALITPVIKAYLSDEGFNNTVGAQQMFGGHGYMAQTGVEQLVRDSRMLAIAEGANGVQGVDLVLRKLGHNQGQSAFDLIDEIVAQLAANRTSTPSLSLVEAMAQALDDMREATTYLVGLGSRDREAACAGATDYIHLMGLVLVGYMWLRIAEAATRQIKEDRDESGEMAAKLMRARFFAERMLPETSLRLTRIKASADSVMALEEQWF</sequence>
<proteinExistence type="inferred from homology"/>
<dbReference type="Proteomes" id="UP000283469">
    <property type="component" value="Unassembled WGS sequence"/>
</dbReference>
<name>A0A418YM78_9SPHN</name>
<keyword evidence="5 10" id="KW-0560">Oxidoreductase</keyword>
<dbReference type="InterPro" id="IPR046373">
    <property type="entry name" value="Acyl-CoA_Oxase/DH_mid-dom_sf"/>
</dbReference>
<comment type="similarity">
    <text evidence="2 10">Belongs to the acyl-CoA dehydrogenase family.</text>
</comment>
<comment type="catalytic activity">
    <reaction evidence="6">
        <text>3-(methylsulfanyl)propanoyl-CoA + oxidized [electron-transfer flavoprotein] + H(+) = 3-(methylsulfanyl)acryloyl-CoA + reduced [electron-transfer flavoprotein]</text>
        <dbReference type="Rhea" id="RHEA:52612"/>
        <dbReference type="Rhea" id="RHEA-COMP:10685"/>
        <dbReference type="Rhea" id="RHEA-COMP:10686"/>
        <dbReference type="ChEBI" id="CHEBI:15378"/>
        <dbReference type="ChEBI" id="CHEBI:57692"/>
        <dbReference type="ChEBI" id="CHEBI:58307"/>
        <dbReference type="ChEBI" id="CHEBI:82815"/>
        <dbReference type="ChEBI" id="CHEBI:84994"/>
        <dbReference type="EC" id="1.3.99.41"/>
    </reaction>
    <physiologicalReaction direction="left-to-right" evidence="6">
        <dbReference type="Rhea" id="RHEA:52613"/>
    </physiologicalReaction>
</comment>
<dbReference type="EMBL" id="QVRA01000031">
    <property type="protein sequence ID" value="RJG52213.1"/>
    <property type="molecule type" value="Genomic_DNA"/>
</dbReference>
<dbReference type="Pfam" id="PF02771">
    <property type="entry name" value="Acyl-CoA_dh_N"/>
    <property type="match status" value="1"/>
</dbReference>
<evidence type="ECO:0000259" key="14">
    <source>
        <dbReference type="Pfam" id="PF12806"/>
    </source>
</evidence>
<dbReference type="Gene3D" id="2.40.110.10">
    <property type="entry name" value="Butyryl-CoA Dehydrogenase, subunit A, domain 2"/>
    <property type="match status" value="1"/>
</dbReference>
<dbReference type="InterPro" id="IPR009075">
    <property type="entry name" value="AcylCo_DH/oxidase_C"/>
</dbReference>
<dbReference type="PANTHER" id="PTHR42803:SF1">
    <property type="entry name" value="BROAD-SPECIFICITY LINEAR ACYL-COA DEHYDROGENASE FADE5"/>
    <property type="match status" value="1"/>
</dbReference>
<feature type="domain" description="Acyl-CoA dehydrogenase/oxidase C-terminal" evidence="11">
    <location>
        <begin position="320"/>
        <end position="447"/>
    </location>
</feature>
<dbReference type="Gene3D" id="1.10.540.10">
    <property type="entry name" value="Acyl-CoA dehydrogenase/oxidase, N-terminal domain"/>
    <property type="match status" value="1"/>
</dbReference>
<dbReference type="InterPro" id="IPR013786">
    <property type="entry name" value="AcylCoA_DH/ox_N"/>
</dbReference>
<dbReference type="InterPro" id="IPR036250">
    <property type="entry name" value="AcylCo_DH-like_C"/>
</dbReference>
<evidence type="ECO:0000256" key="5">
    <source>
        <dbReference type="ARBA" id="ARBA00023002"/>
    </source>
</evidence>
<dbReference type="Pfam" id="PF00441">
    <property type="entry name" value="Acyl-CoA_dh_1"/>
    <property type="match status" value="1"/>
</dbReference>
<dbReference type="GO" id="GO:0050660">
    <property type="term" value="F:flavin adenine dinucleotide binding"/>
    <property type="evidence" value="ECO:0007669"/>
    <property type="project" value="InterPro"/>
</dbReference>
<feature type="domain" description="Acetyl-CoA dehydrogenase-like C-terminal" evidence="14">
    <location>
        <begin position="484"/>
        <end position="592"/>
    </location>
</feature>
<reference evidence="15 16" key="1">
    <citation type="submission" date="2018-08" db="EMBL/GenBank/DDBJ databases">
        <title>Sphingobium sp. EO9.</title>
        <authorList>
            <person name="Park Y."/>
            <person name="Kim K.H."/>
            <person name="Jeon C.O."/>
        </authorList>
    </citation>
    <scope>NUCLEOTIDE SEQUENCE [LARGE SCALE GENOMIC DNA]</scope>
    <source>
        <strain evidence="15 16">EO9</strain>
    </source>
</reference>
<evidence type="ECO:0000256" key="4">
    <source>
        <dbReference type="ARBA" id="ARBA00022827"/>
    </source>
</evidence>
<organism evidence="15 16">
    <name type="scientific">Sphingobium terrigena</name>
    <dbReference type="NCBI Taxonomy" id="2304063"/>
    <lineage>
        <taxon>Bacteria</taxon>
        <taxon>Pseudomonadati</taxon>
        <taxon>Pseudomonadota</taxon>
        <taxon>Alphaproteobacteria</taxon>
        <taxon>Sphingomonadales</taxon>
        <taxon>Sphingomonadaceae</taxon>
        <taxon>Sphingobium</taxon>
    </lineage>
</organism>
<comment type="caution">
    <text evidence="15">The sequence shown here is derived from an EMBL/GenBank/DDBJ whole genome shotgun (WGS) entry which is preliminary data.</text>
</comment>
<evidence type="ECO:0000256" key="2">
    <source>
        <dbReference type="ARBA" id="ARBA00009347"/>
    </source>
</evidence>
<dbReference type="GO" id="GO:0016627">
    <property type="term" value="F:oxidoreductase activity, acting on the CH-CH group of donors"/>
    <property type="evidence" value="ECO:0007669"/>
    <property type="project" value="InterPro"/>
</dbReference>
<dbReference type="InterPro" id="IPR025878">
    <property type="entry name" value="Acyl-CoA_dh-like_C_dom"/>
</dbReference>
<dbReference type="Gene3D" id="1.20.140.10">
    <property type="entry name" value="Butyryl-CoA Dehydrogenase, subunit A, domain 3"/>
    <property type="match status" value="1"/>
</dbReference>
<evidence type="ECO:0000256" key="1">
    <source>
        <dbReference type="ARBA" id="ARBA00001974"/>
    </source>
</evidence>
<comment type="cofactor">
    <cofactor evidence="1 10">
        <name>FAD</name>
        <dbReference type="ChEBI" id="CHEBI:57692"/>
    </cofactor>
</comment>
<comment type="function">
    <text evidence="7">Involved in the assimilation of dimethylsulphoniopropionate (DMSP), an important compound in the fixation of carbon in marine phytoplankton, by mediating the conversion of 3-(methylthio)propanoyl-CoA (MMPA-CoA) to 3-(methylthio)acryloyl-CoA (MTA-CoA).</text>
</comment>
<dbReference type="InterPro" id="IPR037069">
    <property type="entry name" value="AcylCoA_DH/ox_N_sf"/>
</dbReference>
<dbReference type="RefSeq" id="WP_119749901.1">
    <property type="nucleotide sequence ID" value="NZ_QVRA01000031.1"/>
</dbReference>
<dbReference type="SUPFAM" id="SSF56645">
    <property type="entry name" value="Acyl-CoA dehydrogenase NM domain-like"/>
    <property type="match status" value="1"/>
</dbReference>
<feature type="domain" description="Acyl-CoA dehydrogenase/oxidase N-terminal" evidence="13">
    <location>
        <begin position="81"/>
        <end position="158"/>
    </location>
</feature>
<evidence type="ECO:0000259" key="13">
    <source>
        <dbReference type="Pfam" id="PF02771"/>
    </source>
</evidence>
<accession>A0A418YM78</accession>
<dbReference type="OrthoDB" id="9807883at2"/>
<dbReference type="PANTHER" id="PTHR42803">
    <property type="entry name" value="ACYL-COA DEHYDROGENASE"/>
    <property type="match status" value="1"/>
</dbReference>